<feature type="domain" description="Tape measure protein N-terminal" evidence="2">
    <location>
        <begin position="215"/>
        <end position="395"/>
    </location>
</feature>
<protein>
    <submittedName>
        <fullName evidence="3">Tape measure protein</fullName>
    </submittedName>
</protein>
<comment type="caution">
    <text evidence="3">The sequence shown here is derived from an EMBL/GenBank/DDBJ whole genome shotgun (WGS) entry which is preliminary data.</text>
</comment>
<gene>
    <name evidence="3" type="ORF">K8V00_05655</name>
</gene>
<sequence>MADGTVKIDLLFPANKQKFHSDTELVNDLLKKVGDGAGQHMDDEFDKNAKKMTDQSKSTSKKIKDDFKDPVKQKIDGDNKDLDSKVKSSKSKLKGIPKETKTKLLAEAKKAGIDNFGKLLKHLPKKQQTELLAKAQKGEVIDFDDLIKKVPKKYLTEMKLNDNASPGLRNIQEEAQNTSNKFSHLKEIIAGSFLGNALSGAFSAATSGLQSLASEAIQSSDAIFKFKSTMKFGGFGEDEIKSATKEVKKYADDTVYELNDVSNTTAQLAANGIKDYMGLTEAAGNLNAAAGGNADTFKSVAMMLTQTAGAGKLTTENWNQLTDAIPGASGKLQEAMKKNGAYTGNFRDAMAAGQVTSDEFSKAIMQLGQQDGAVKAAKSTQTFEGAVGNMQAEVVSDMDKVIDAFGKKKLTDAIGQVGKLASSSFGLLLKAINWFEGKDVILGTIWSHLKNIAKVFGGEVWKQVSSIFGDLAKAFGVVSDKSDAMKDPLATIDNFLIDISNHKEGIKKAADALMIFFAVKKARDFGKALGGIASNIGGLGKKLIFKTGIDGSGAQKDLTLLGTILKKSGSGVKKALKWSASVATKGAKKTVSGLGTVLKKTGSGVGKALKWTAEIAVKGAQKAMRGLVKTAQITGKGLKAAFAFLKANPLILLVSAIVAVVVALVELYKHNKKFRKFVNGLIDSAKAAFKGVVKWFGNMKDGVVKHVSNLWNGTKKHFSNGWNNVKSLTSKGVSAVKNHFNDMKNRATGAAKSLWNTANKDFRNGAKVNQNVTKTMKDVVTGHWGRLGGDVKGIASSLKNAVADHFRGMYNTLNKLTGGGLGKLTSAFSGFGKGVKNVFSSIKDSIQKHVKNGINGAIGFINGGIGGINKVIHTFGGSKNAIGKIKKLAAGGSGYRGIAMVNDGGGEEAIIKGGHAYKVQGKNAYVNLEGDETVVPHGASRAMFGDSIVHYAGGSKNWFSSLTGWFKDKWDGIVNFIKHPLKSLENIMSKAMGAVSGSELVTNLAPALGKGLVRGIEAPFKKMLQKLKDKHDEEDEGSASGPNAKPTGDHKHWMKQAGFKPGDYSAINWIVNHESGWRVNATNGSSGAYGLPQSLPGSKMASAGTDWKTNPITQLKWMKSYVKGRYGSAAAAKRFWEKHNWYENGGFADKPSIFGEKGLEAAVPLSVEKADQGYAMLGKSAAYMAQRDSLNISNGQTNDRLDKVEQGLSQAVLLLNQINTTGKDNVKATYATAIDKKAIYNQMALDQSLANHSMGGA</sequence>
<feature type="region of interest" description="Disordered" evidence="1">
    <location>
        <begin position="40"/>
        <end position="92"/>
    </location>
</feature>
<reference evidence="3" key="2">
    <citation type="submission" date="2021-09" db="EMBL/GenBank/DDBJ databases">
        <authorList>
            <person name="Gilroy R."/>
        </authorList>
    </citation>
    <scope>NUCLEOTIDE SEQUENCE</scope>
    <source>
        <strain evidence="3">CHK174-6876</strain>
    </source>
</reference>
<evidence type="ECO:0000313" key="3">
    <source>
        <dbReference type="EMBL" id="HJE97089.1"/>
    </source>
</evidence>
<dbReference type="InterPro" id="IPR013491">
    <property type="entry name" value="Tape_meas_N"/>
</dbReference>
<proteinExistence type="predicted"/>
<evidence type="ECO:0000313" key="4">
    <source>
        <dbReference type="Proteomes" id="UP000707535"/>
    </source>
</evidence>
<dbReference type="InterPro" id="IPR023346">
    <property type="entry name" value="Lysozyme-like_dom_sf"/>
</dbReference>
<feature type="region of interest" description="Disordered" evidence="1">
    <location>
        <begin position="1027"/>
        <end position="1052"/>
    </location>
</feature>
<dbReference type="EMBL" id="DYXG01000055">
    <property type="protein sequence ID" value="HJE97089.1"/>
    <property type="molecule type" value="Genomic_DNA"/>
</dbReference>
<organism evidence="3 4">
    <name type="scientific">Ligilactobacillus acidipiscis</name>
    <dbReference type="NCBI Taxonomy" id="89059"/>
    <lineage>
        <taxon>Bacteria</taxon>
        <taxon>Bacillati</taxon>
        <taxon>Bacillota</taxon>
        <taxon>Bacilli</taxon>
        <taxon>Lactobacillales</taxon>
        <taxon>Lactobacillaceae</taxon>
        <taxon>Ligilactobacillus</taxon>
    </lineage>
</organism>
<accession>A0A921K0H2</accession>
<dbReference type="AlphaFoldDB" id="A0A921K0H2"/>
<name>A0A921K0H2_9LACO</name>
<dbReference type="NCBIfam" id="TIGR02675">
    <property type="entry name" value="tape_meas_nterm"/>
    <property type="match status" value="1"/>
</dbReference>
<dbReference type="SUPFAM" id="SSF53955">
    <property type="entry name" value="Lysozyme-like"/>
    <property type="match status" value="1"/>
</dbReference>
<evidence type="ECO:0000259" key="2">
    <source>
        <dbReference type="Pfam" id="PF20155"/>
    </source>
</evidence>
<dbReference type="Pfam" id="PF20155">
    <property type="entry name" value="TMP_3"/>
    <property type="match status" value="1"/>
</dbReference>
<evidence type="ECO:0000256" key="1">
    <source>
        <dbReference type="SAM" id="MobiDB-lite"/>
    </source>
</evidence>
<reference evidence="3" key="1">
    <citation type="journal article" date="2021" name="PeerJ">
        <title>Extensive microbial diversity within the chicken gut microbiome revealed by metagenomics and culture.</title>
        <authorList>
            <person name="Gilroy R."/>
            <person name="Ravi A."/>
            <person name="Getino M."/>
            <person name="Pursley I."/>
            <person name="Horton D.L."/>
            <person name="Alikhan N.F."/>
            <person name="Baker D."/>
            <person name="Gharbi K."/>
            <person name="Hall N."/>
            <person name="Watson M."/>
            <person name="Adriaenssens E.M."/>
            <person name="Foster-Nyarko E."/>
            <person name="Jarju S."/>
            <person name="Secka A."/>
            <person name="Antonio M."/>
            <person name="Oren A."/>
            <person name="Chaudhuri R.R."/>
            <person name="La Ragione R."/>
            <person name="Hildebrand F."/>
            <person name="Pallen M.J."/>
        </authorList>
    </citation>
    <scope>NUCLEOTIDE SEQUENCE</scope>
    <source>
        <strain evidence="3">CHK174-6876</strain>
    </source>
</reference>
<dbReference type="Proteomes" id="UP000707535">
    <property type="component" value="Unassembled WGS sequence"/>
</dbReference>
<feature type="compositionally biased region" description="Basic and acidic residues" evidence="1">
    <location>
        <begin position="40"/>
        <end position="54"/>
    </location>
</feature>
<feature type="compositionally biased region" description="Basic and acidic residues" evidence="1">
    <location>
        <begin position="62"/>
        <end position="86"/>
    </location>
</feature>